<dbReference type="Pfam" id="PF06850">
    <property type="entry name" value="PHB_depo_C"/>
    <property type="match status" value="1"/>
</dbReference>
<protein>
    <submittedName>
        <fullName evidence="2">Polyhydroxyalkanoate depolymerase</fullName>
    </submittedName>
</protein>
<organism evidence="2 3">
    <name type="scientific">Trinickia dabaoshanensis</name>
    <dbReference type="NCBI Taxonomy" id="564714"/>
    <lineage>
        <taxon>Bacteria</taxon>
        <taxon>Pseudomonadati</taxon>
        <taxon>Pseudomonadota</taxon>
        <taxon>Betaproteobacteria</taxon>
        <taxon>Burkholderiales</taxon>
        <taxon>Burkholderiaceae</taxon>
        <taxon>Trinickia</taxon>
    </lineage>
</organism>
<evidence type="ECO:0000259" key="1">
    <source>
        <dbReference type="Pfam" id="PF06850"/>
    </source>
</evidence>
<evidence type="ECO:0000313" key="3">
    <source>
        <dbReference type="Proteomes" id="UP000235616"/>
    </source>
</evidence>
<dbReference type="InterPro" id="IPR010915">
    <property type="entry name" value="PHB_depoly_PhaZ"/>
</dbReference>
<dbReference type="NCBIfam" id="TIGR01849">
    <property type="entry name" value="PHB_depoly_PhaZ"/>
    <property type="match status" value="1"/>
</dbReference>
<dbReference type="RefSeq" id="WP_102649203.1">
    <property type="nucleotide sequence ID" value="NZ_PNYA01000041.1"/>
</dbReference>
<gene>
    <name evidence="2" type="ORF">C0Z18_30575</name>
</gene>
<dbReference type="InterPro" id="IPR009656">
    <property type="entry name" value="PHB_depo_C"/>
</dbReference>
<dbReference type="PIRSF" id="PIRSF020818">
    <property type="entry name" value="PHB_depoly_PhaZ"/>
    <property type="match status" value="1"/>
</dbReference>
<dbReference type="AlphaFoldDB" id="A0A2N7VC37"/>
<dbReference type="PANTHER" id="PTHR36837:SF4">
    <property type="entry name" value="BLR0908 PROTEIN"/>
    <property type="match status" value="1"/>
</dbReference>
<dbReference type="EMBL" id="PNYA01000041">
    <property type="protein sequence ID" value="PMS14730.1"/>
    <property type="molecule type" value="Genomic_DNA"/>
</dbReference>
<dbReference type="InterPro" id="IPR051321">
    <property type="entry name" value="PHA/PHB_synthase"/>
</dbReference>
<dbReference type="Proteomes" id="UP000235616">
    <property type="component" value="Unassembled WGS sequence"/>
</dbReference>
<evidence type="ECO:0000313" key="2">
    <source>
        <dbReference type="EMBL" id="PMS14730.1"/>
    </source>
</evidence>
<reference evidence="2 3" key="1">
    <citation type="submission" date="2018-01" db="EMBL/GenBank/DDBJ databases">
        <title>Whole genome analyses suggest that Burkholderia sensu lato contains two further novel genera in the rhizoxinica-symbiotica group Mycetohabitans gen. nov., and Trinickia gen. nov.: implications for the evolution of diazotrophy and nodulation in the Burkholderiaceae.</title>
        <authorList>
            <person name="Estrada-de los Santos P."/>
            <person name="Palmer M."/>
            <person name="Chavez-Ramirez B."/>
            <person name="Beukes C."/>
            <person name="Steenkamp E.T."/>
            <person name="Hirsch A.M."/>
            <person name="Manyaka P."/>
            <person name="Maluk M."/>
            <person name="Lafos M."/>
            <person name="Crook M."/>
            <person name="Gross E."/>
            <person name="Simon M.F."/>
            <person name="Bueno dos Reis Junior F."/>
            <person name="Poole P.S."/>
            <person name="Venter S.N."/>
            <person name="James E.K."/>
        </authorList>
    </citation>
    <scope>NUCLEOTIDE SEQUENCE [LARGE SCALE GENOMIC DNA]</scope>
    <source>
        <strain evidence="2 3">GIMN1.004</strain>
    </source>
</reference>
<feature type="domain" description="PHB de-polymerase C-terminal" evidence="1">
    <location>
        <begin position="231"/>
        <end position="430"/>
    </location>
</feature>
<accession>A0A2N7VC37</accession>
<dbReference type="SUPFAM" id="SSF53474">
    <property type="entry name" value="alpha/beta-Hydrolases"/>
    <property type="match status" value="1"/>
</dbReference>
<dbReference type="InterPro" id="IPR029058">
    <property type="entry name" value="AB_hydrolase_fold"/>
</dbReference>
<dbReference type="OrthoDB" id="9800634at2"/>
<dbReference type="PANTHER" id="PTHR36837">
    <property type="entry name" value="POLY(3-HYDROXYALKANOATE) POLYMERASE SUBUNIT PHAC"/>
    <property type="match status" value="1"/>
</dbReference>
<name>A0A2N7VC37_9BURK</name>
<keyword evidence="3" id="KW-1185">Reference proteome</keyword>
<sequence>MLYQWLETQRALMRSLDAWTALAAAPWGASPAAPADAGAPYEGDARLASVALPGCDWIYRLLQATPEPPPFHIESVRIAGMRVPIGEDVVDRTPFCALRRFERRFESAFQEDFRSSDSGAAPHEHERACVLLVTPLAGHHAVMLRETVETMLEDADVYVTDWANARDVPLSEGHFGLSDYVLTVERFVRKLAARGVHVLAVCQAAPPALAASALATAANEALAPLSVTLMGGPIDTRLHPTMIDRLAATHDIEWFRRTVIDVVPPRYAGAGRRIYPGYVQHAAIVAAHPHRQVALESRYWTSRMSGDAAAIASSLRSLKEYSAVLDMDEDYFLDTLRIVFQEQRLARGTWSVGARRVRPETLTATALFTVEGDRDDITGSGQTHAAHEVCPAIPDTMRRRMTVEDCDHYDLFTGPRWHEVIHPALRAFWATARAAAHPSNT</sequence>
<proteinExistence type="predicted"/>
<comment type="caution">
    <text evidence="2">The sequence shown here is derived from an EMBL/GenBank/DDBJ whole genome shotgun (WGS) entry which is preliminary data.</text>
</comment>